<feature type="transmembrane region" description="Helical" evidence="6">
    <location>
        <begin position="224"/>
        <end position="245"/>
    </location>
</feature>
<dbReference type="EMBL" id="CAJPIZ010011165">
    <property type="protein sequence ID" value="CAG2112984.1"/>
    <property type="molecule type" value="Genomic_DNA"/>
</dbReference>
<keyword evidence="4 6" id="KW-1133">Transmembrane helix</keyword>
<dbReference type="GO" id="GO:0005385">
    <property type="term" value="F:zinc ion transmembrane transporter activity"/>
    <property type="evidence" value="ECO:0007669"/>
    <property type="project" value="TreeGrafter"/>
</dbReference>
<evidence type="ECO:0000256" key="2">
    <source>
        <dbReference type="ARBA" id="ARBA00006939"/>
    </source>
</evidence>
<dbReference type="Proteomes" id="UP000759131">
    <property type="component" value="Unassembled WGS sequence"/>
</dbReference>
<keyword evidence="5 6" id="KW-0472">Membrane</keyword>
<gene>
    <name evidence="7" type="ORF">OSB1V03_LOCUS12957</name>
</gene>
<dbReference type="InterPro" id="IPR050799">
    <property type="entry name" value="ZIP_Transporter"/>
</dbReference>
<dbReference type="InterPro" id="IPR003689">
    <property type="entry name" value="ZIP"/>
</dbReference>
<comment type="similarity">
    <text evidence="2">Belongs to the ZIP transporter (TC 2.A.5) family.</text>
</comment>
<reference evidence="7" key="1">
    <citation type="submission" date="2020-11" db="EMBL/GenBank/DDBJ databases">
        <authorList>
            <person name="Tran Van P."/>
        </authorList>
    </citation>
    <scope>NUCLEOTIDE SEQUENCE</scope>
</reference>
<dbReference type="OrthoDB" id="6497453at2759"/>
<sequence length="265" mass="29109">MERKRSNSELTGQREALLNSTREQLAQCMSTVNVVPVSPNQKTIAGSVDVLSIKSLDNKNSTKEHAKENFVPGVRSQRFDQNSSPTVAIDTVAWMIVLGDALLNFIDGLSIGAAFDRNILAGISISVAIMLEEVAHRLGTFAVLIRAGMKMKQSFLYILLCACAVYPGLALGIFLGDEAEEASPYIFALAGGFFLYMALVDVMRAMNRSMENASRKGVKSMVQILALQNVGIILSVIFLSLLAFYEREMDFENIELEDIVEKSLE</sequence>
<dbReference type="Pfam" id="PF02535">
    <property type="entry name" value="Zip"/>
    <property type="match status" value="1"/>
</dbReference>
<feature type="transmembrane region" description="Helical" evidence="6">
    <location>
        <begin position="182"/>
        <end position="203"/>
    </location>
</feature>
<dbReference type="EMBL" id="OC865740">
    <property type="protein sequence ID" value="CAD7632554.1"/>
    <property type="molecule type" value="Genomic_DNA"/>
</dbReference>
<protein>
    <submittedName>
        <fullName evidence="7">Uncharacterized protein</fullName>
    </submittedName>
</protein>
<keyword evidence="3 6" id="KW-0812">Transmembrane</keyword>
<dbReference type="GO" id="GO:0030003">
    <property type="term" value="P:intracellular monoatomic cation homeostasis"/>
    <property type="evidence" value="ECO:0007669"/>
    <property type="project" value="TreeGrafter"/>
</dbReference>
<evidence type="ECO:0000313" key="8">
    <source>
        <dbReference type="Proteomes" id="UP000759131"/>
    </source>
</evidence>
<dbReference type="AlphaFoldDB" id="A0A7R9L0K3"/>
<evidence type="ECO:0000256" key="3">
    <source>
        <dbReference type="ARBA" id="ARBA00022692"/>
    </source>
</evidence>
<name>A0A7R9L0K3_9ACAR</name>
<evidence type="ECO:0000256" key="1">
    <source>
        <dbReference type="ARBA" id="ARBA00004141"/>
    </source>
</evidence>
<dbReference type="PANTHER" id="PTHR12191:SF37">
    <property type="entry name" value="ZINC TRANSPORTER FOI"/>
    <property type="match status" value="1"/>
</dbReference>
<evidence type="ECO:0000256" key="6">
    <source>
        <dbReference type="SAM" id="Phobius"/>
    </source>
</evidence>
<organism evidence="7">
    <name type="scientific">Medioppia subpectinata</name>
    <dbReference type="NCBI Taxonomy" id="1979941"/>
    <lineage>
        <taxon>Eukaryota</taxon>
        <taxon>Metazoa</taxon>
        <taxon>Ecdysozoa</taxon>
        <taxon>Arthropoda</taxon>
        <taxon>Chelicerata</taxon>
        <taxon>Arachnida</taxon>
        <taxon>Acari</taxon>
        <taxon>Acariformes</taxon>
        <taxon>Sarcoptiformes</taxon>
        <taxon>Oribatida</taxon>
        <taxon>Brachypylina</taxon>
        <taxon>Oppioidea</taxon>
        <taxon>Oppiidae</taxon>
        <taxon>Medioppia</taxon>
    </lineage>
</organism>
<accession>A0A7R9L0K3</accession>
<evidence type="ECO:0000313" key="7">
    <source>
        <dbReference type="EMBL" id="CAD7632554.1"/>
    </source>
</evidence>
<evidence type="ECO:0000256" key="5">
    <source>
        <dbReference type="ARBA" id="ARBA00023136"/>
    </source>
</evidence>
<proteinExistence type="inferred from homology"/>
<evidence type="ECO:0000256" key="4">
    <source>
        <dbReference type="ARBA" id="ARBA00022989"/>
    </source>
</evidence>
<keyword evidence="8" id="KW-1185">Reference proteome</keyword>
<dbReference type="GO" id="GO:0140410">
    <property type="term" value="F:monoatomic cation:bicarbonate symporter activity"/>
    <property type="evidence" value="ECO:0007669"/>
    <property type="project" value="TreeGrafter"/>
</dbReference>
<feature type="transmembrane region" description="Helical" evidence="6">
    <location>
        <begin position="155"/>
        <end position="176"/>
    </location>
</feature>
<dbReference type="GO" id="GO:0071578">
    <property type="term" value="P:zinc ion import across plasma membrane"/>
    <property type="evidence" value="ECO:0007669"/>
    <property type="project" value="TreeGrafter"/>
</dbReference>
<dbReference type="PANTHER" id="PTHR12191">
    <property type="entry name" value="SOLUTE CARRIER FAMILY 39"/>
    <property type="match status" value="1"/>
</dbReference>
<comment type="subcellular location">
    <subcellularLocation>
        <location evidence="1">Membrane</location>
        <topology evidence="1">Multi-pass membrane protein</topology>
    </subcellularLocation>
</comment>
<dbReference type="GO" id="GO:0005886">
    <property type="term" value="C:plasma membrane"/>
    <property type="evidence" value="ECO:0007669"/>
    <property type="project" value="TreeGrafter"/>
</dbReference>